<dbReference type="AlphaFoldDB" id="A0A2C5YLK2"/>
<evidence type="ECO:0000313" key="4">
    <source>
        <dbReference type="Proteomes" id="UP000224854"/>
    </source>
</evidence>
<evidence type="ECO:0000313" key="3">
    <source>
        <dbReference type="EMBL" id="PHH68586.1"/>
    </source>
</evidence>
<dbReference type="Proteomes" id="UP000224854">
    <property type="component" value="Unassembled WGS sequence"/>
</dbReference>
<evidence type="ECO:0000256" key="2">
    <source>
        <dbReference type="SAM" id="Phobius"/>
    </source>
</evidence>
<dbReference type="EMBL" id="NJEU01001099">
    <property type="protein sequence ID" value="PHH68586.1"/>
    <property type="molecule type" value="Genomic_DNA"/>
</dbReference>
<feature type="compositionally biased region" description="Basic and acidic residues" evidence="1">
    <location>
        <begin position="222"/>
        <end position="235"/>
    </location>
</feature>
<reference evidence="3 4" key="1">
    <citation type="submission" date="2017-06" db="EMBL/GenBank/DDBJ databases">
        <title>Ant-infecting Ophiocordyceps genomes reveal a high diversity of potential behavioral manipulation genes and a possible major role for enterotoxins.</title>
        <authorList>
            <person name="De Bekker C."/>
            <person name="Evans H.C."/>
            <person name="Brachmann A."/>
            <person name="Hughes D.P."/>
        </authorList>
    </citation>
    <scope>NUCLEOTIDE SEQUENCE [LARGE SCALE GENOMIC DNA]</scope>
    <source>
        <strain evidence="3 4">1348a</strain>
    </source>
</reference>
<keyword evidence="2" id="KW-0812">Transmembrane</keyword>
<keyword evidence="2" id="KW-0472">Membrane</keyword>
<feature type="region of interest" description="Disordered" evidence="1">
    <location>
        <begin position="376"/>
        <end position="408"/>
    </location>
</feature>
<feature type="compositionally biased region" description="Polar residues" evidence="1">
    <location>
        <begin position="237"/>
        <end position="246"/>
    </location>
</feature>
<feature type="compositionally biased region" description="Low complexity" evidence="1">
    <location>
        <begin position="529"/>
        <end position="548"/>
    </location>
</feature>
<feature type="compositionally biased region" description="Low complexity" evidence="1">
    <location>
        <begin position="189"/>
        <end position="206"/>
    </location>
</feature>
<keyword evidence="4" id="KW-1185">Reference proteome</keyword>
<feature type="region of interest" description="Disordered" evidence="1">
    <location>
        <begin position="518"/>
        <end position="548"/>
    </location>
</feature>
<feature type="compositionally biased region" description="Acidic residues" evidence="1">
    <location>
        <begin position="111"/>
        <end position="125"/>
    </location>
</feature>
<organism evidence="3 4">
    <name type="scientific">Ophiocordyceps australis</name>
    <dbReference type="NCBI Taxonomy" id="1399860"/>
    <lineage>
        <taxon>Eukaryota</taxon>
        <taxon>Fungi</taxon>
        <taxon>Dikarya</taxon>
        <taxon>Ascomycota</taxon>
        <taxon>Pezizomycotina</taxon>
        <taxon>Sordariomycetes</taxon>
        <taxon>Hypocreomycetidae</taxon>
        <taxon>Hypocreales</taxon>
        <taxon>Ophiocordycipitaceae</taxon>
        <taxon>Ophiocordyceps</taxon>
    </lineage>
</organism>
<feature type="transmembrane region" description="Helical" evidence="2">
    <location>
        <begin position="67"/>
        <end position="86"/>
    </location>
</feature>
<proteinExistence type="predicted"/>
<gene>
    <name evidence="3" type="ORF">CDD82_423</name>
</gene>
<feature type="region of interest" description="Disordered" evidence="1">
    <location>
        <begin position="181"/>
        <end position="248"/>
    </location>
</feature>
<keyword evidence="2" id="KW-1133">Transmembrane helix</keyword>
<feature type="region of interest" description="Disordered" evidence="1">
    <location>
        <begin position="104"/>
        <end position="127"/>
    </location>
</feature>
<name>A0A2C5YLK2_9HYPO</name>
<dbReference type="OrthoDB" id="5316527at2759"/>
<sequence>MLRRAPATAARCSRPTLPRPFAVNLLPARNINRSFWWRRTPKNLPTYFPRPPKPPIWRRWGVTAGRVSLKIFALTFCFFLVGELVLDPLFDVFEEFDGLLDDLTEGHGKEEDESDDDDDNDDDDGGTQVVFVTVKEGYSGEDGGEADEQGKDEEIDHIEFDQEFDHKDEDVWNLKVNHFKDGDEDELGRSSSSKNRSSKSSTSHSNRGGGGGGDDDDDDDDGNNKNKGRSDKANVDNDGSQTSLQPRYTEKDYEYGVYDLIHFNDKLKQGLQVSLITTVRTAIYANPALMSVLGTQPIEFCGGELGFEYPARPPPKIYIPGIGLSSGSIFLGYQEISPIACQMLLSAMYPKAVANAAWTFCRTFVEQTAHNVGKSLGINTGATTKAQHPTGSGTSDAQRSPPKNGAPLLEYPLDDANKTFAYLHRSLGGAFPWVWKKLLQAQADDSWREPVNCSLMSFAKNWSPPLDMPRGGYLVIKGSLNFAAEKVEFTVRVEGIFDFTVGRFTRVIFFSPKTVHKEQRNQQQLRPDPNQQSTQQSKQHPKQQPQNK</sequence>
<comment type="caution">
    <text evidence="3">The sequence shown here is derived from an EMBL/GenBank/DDBJ whole genome shotgun (WGS) entry which is preliminary data.</text>
</comment>
<feature type="compositionally biased region" description="Polar residues" evidence="1">
    <location>
        <begin position="377"/>
        <end position="398"/>
    </location>
</feature>
<evidence type="ECO:0000256" key="1">
    <source>
        <dbReference type="SAM" id="MobiDB-lite"/>
    </source>
</evidence>
<accession>A0A2C5YLK2</accession>
<protein>
    <submittedName>
        <fullName evidence="3">Uncharacterized protein</fullName>
    </submittedName>
</protein>